<keyword evidence="1" id="KW-0732">Signal</keyword>
<dbReference type="Proteomes" id="UP001597417">
    <property type="component" value="Unassembled WGS sequence"/>
</dbReference>
<feature type="chain" id="PRO_5045812073" description="DUF4397 domain-containing protein" evidence="1">
    <location>
        <begin position="21"/>
        <end position="128"/>
    </location>
</feature>
<evidence type="ECO:0000256" key="1">
    <source>
        <dbReference type="SAM" id="SignalP"/>
    </source>
</evidence>
<dbReference type="EMBL" id="JBHUKR010000001">
    <property type="protein sequence ID" value="MFD2414759.1"/>
    <property type="molecule type" value="Genomic_DNA"/>
</dbReference>
<dbReference type="RefSeq" id="WP_378259929.1">
    <property type="nucleotide sequence ID" value="NZ_JBHUKR010000001.1"/>
</dbReference>
<reference evidence="3" key="1">
    <citation type="journal article" date="2019" name="Int. J. Syst. Evol. Microbiol.">
        <title>The Global Catalogue of Microorganisms (GCM) 10K type strain sequencing project: providing services to taxonomists for standard genome sequencing and annotation.</title>
        <authorList>
            <consortium name="The Broad Institute Genomics Platform"/>
            <consortium name="The Broad Institute Genome Sequencing Center for Infectious Disease"/>
            <person name="Wu L."/>
            <person name="Ma J."/>
        </authorList>
    </citation>
    <scope>NUCLEOTIDE SEQUENCE [LARGE SCALE GENOMIC DNA]</scope>
    <source>
        <strain evidence="3">CGMCC 4.7645</strain>
    </source>
</reference>
<gene>
    <name evidence="2" type="ORF">ACFSXZ_00245</name>
</gene>
<evidence type="ECO:0008006" key="4">
    <source>
        <dbReference type="Google" id="ProtNLM"/>
    </source>
</evidence>
<feature type="signal peptide" evidence="1">
    <location>
        <begin position="1"/>
        <end position="20"/>
    </location>
</feature>
<proteinExistence type="predicted"/>
<accession>A0ABW5FID3</accession>
<name>A0ABW5FID3_9PSEU</name>
<evidence type="ECO:0000313" key="3">
    <source>
        <dbReference type="Proteomes" id="UP001597417"/>
    </source>
</evidence>
<sequence>MLSAALLVGVVGMVAQGAQAATGSATAGSTYPPIVPVRVLDTRSSGMISARSGIGVDLTSAHLPTDATAVVLNVTGLDASAATYLTVAPGSYPSVSTVNFGAGDIRATPQSFRTIRDPLCHQVKGCHR</sequence>
<keyword evidence="3" id="KW-1185">Reference proteome</keyword>
<comment type="caution">
    <text evidence="2">The sequence shown here is derived from an EMBL/GenBank/DDBJ whole genome shotgun (WGS) entry which is preliminary data.</text>
</comment>
<protein>
    <recommendedName>
        <fullName evidence="4">DUF4397 domain-containing protein</fullName>
    </recommendedName>
</protein>
<evidence type="ECO:0000313" key="2">
    <source>
        <dbReference type="EMBL" id="MFD2414759.1"/>
    </source>
</evidence>
<organism evidence="2 3">
    <name type="scientific">Amycolatopsis pigmentata</name>
    <dbReference type="NCBI Taxonomy" id="450801"/>
    <lineage>
        <taxon>Bacteria</taxon>
        <taxon>Bacillati</taxon>
        <taxon>Actinomycetota</taxon>
        <taxon>Actinomycetes</taxon>
        <taxon>Pseudonocardiales</taxon>
        <taxon>Pseudonocardiaceae</taxon>
        <taxon>Amycolatopsis</taxon>
    </lineage>
</organism>